<dbReference type="GeneID" id="106465126"/>
<dbReference type="RefSeq" id="XP_013780779.1">
    <property type="nucleotide sequence ID" value="XM_013925325.1"/>
</dbReference>
<protein>
    <submittedName>
        <fullName evidence="2">Beta-1,4-glucuronyltransferase 1-like</fullName>
    </submittedName>
</protein>
<dbReference type="Proteomes" id="UP000694941">
    <property type="component" value="Unplaced"/>
</dbReference>
<dbReference type="PANTHER" id="PTHR47412:SF1">
    <property type="entry name" value="FI01434P-RELATED"/>
    <property type="match status" value="1"/>
</dbReference>
<evidence type="ECO:0000313" key="2">
    <source>
        <dbReference type="RefSeq" id="XP_013780779.1"/>
    </source>
</evidence>
<keyword evidence="1" id="KW-1185">Reference proteome</keyword>
<sequence>MNASSIAYRITERKATTKADNFYSISRAQVSNNLPYPINVARNVARLNAKTHYVFASDVELYPSENIIPRFLRLVENMKKKNSNFATKRQVFVLPVFEVKSGIQPPTKKSDLKTLMETNLAISFHQYVCDVCHRIPNLDGWLQTNGSIDSLKIFITTKRKYHGRLFGWEPFFIGTNQDPLFDERLVWNGRVNKMQVVSKQSRF</sequence>
<evidence type="ECO:0000313" key="1">
    <source>
        <dbReference type="Proteomes" id="UP000694941"/>
    </source>
</evidence>
<dbReference type="Pfam" id="PF13896">
    <property type="entry name" value="Glyco_transf_49"/>
    <property type="match status" value="1"/>
</dbReference>
<name>A0ABM1BF78_LIMPO</name>
<reference evidence="2" key="1">
    <citation type="submission" date="2025-08" db="UniProtKB">
        <authorList>
            <consortium name="RefSeq"/>
        </authorList>
    </citation>
    <scope>IDENTIFICATION</scope>
    <source>
        <tissue evidence="2">Muscle</tissue>
    </source>
</reference>
<dbReference type="PANTHER" id="PTHR47412">
    <property type="entry name" value="FI01434P-RELATED"/>
    <property type="match status" value="1"/>
</dbReference>
<accession>A0ABM1BF78</accession>
<proteinExistence type="predicted"/>
<organism evidence="1 2">
    <name type="scientific">Limulus polyphemus</name>
    <name type="common">Atlantic horseshoe crab</name>
    <dbReference type="NCBI Taxonomy" id="6850"/>
    <lineage>
        <taxon>Eukaryota</taxon>
        <taxon>Metazoa</taxon>
        <taxon>Ecdysozoa</taxon>
        <taxon>Arthropoda</taxon>
        <taxon>Chelicerata</taxon>
        <taxon>Merostomata</taxon>
        <taxon>Xiphosura</taxon>
        <taxon>Limulidae</taxon>
        <taxon>Limulus</taxon>
    </lineage>
</organism>
<gene>
    <name evidence="2" type="primary">LOC106465126</name>
</gene>